<gene>
    <name evidence="2" type="ORF">MNB_SM-5-181</name>
</gene>
<reference evidence="2" key="1">
    <citation type="submission" date="2016-10" db="EMBL/GenBank/DDBJ databases">
        <authorList>
            <person name="de Groot N.N."/>
        </authorList>
    </citation>
    <scope>NUCLEOTIDE SEQUENCE</scope>
</reference>
<keyword evidence="1" id="KW-0812">Transmembrane</keyword>
<keyword evidence="1" id="KW-0472">Membrane</keyword>
<proteinExistence type="predicted"/>
<evidence type="ECO:0000313" key="2">
    <source>
        <dbReference type="EMBL" id="SFV70638.1"/>
    </source>
</evidence>
<dbReference type="AlphaFoldDB" id="A0A1W1CXP8"/>
<keyword evidence="1" id="KW-1133">Transmembrane helix</keyword>
<dbReference type="EMBL" id="FPHH01000153">
    <property type="protein sequence ID" value="SFV70638.1"/>
    <property type="molecule type" value="Genomic_DNA"/>
</dbReference>
<feature type="transmembrane region" description="Helical" evidence="1">
    <location>
        <begin position="12"/>
        <end position="33"/>
    </location>
</feature>
<feature type="transmembrane region" description="Helical" evidence="1">
    <location>
        <begin position="45"/>
        <end position="63"/>
    </location>
</feature>
<evidence type="ECO:0000256" key="1">
    <source>
        <dbReference type="SAM" id="Phobius"/>
    </source>
</evidence>
<name>A0A1W1CXP8_9ZZZZ</name>
<organism evidence="2">
    <name type="scientific">hydrothermal vent metagenome</name>
    <dbReference type="NCBI Taxonomy" id="652676"/>
    <lineage>
        <taxon>unclassified sequences</taxon>
        <taxon>metagenomes</taxon>
        <taxon>ecological metagenomes</taxon>
    </lineage>
</organism>
<protein>
    <submittedName>
        <fullName evidence="2">Uncharacterized protein</fullName>
    </submittedName>
</protein>
<accession>A0A1W1CXP8</accession>
<sequence>MARIDEIKEYLTTLRVFFTVTMAIMVAIGGGLISSYRQGIYDTVFWMGVLSELVLMITVVFTIKKIKQKTREIRDL</sequence>